<reference evidence="3" key="1">
    <citation type="submission" date="2016-10" db="EMBL/GenBank/DDBJ databases">
        <authorList>
            <person name="Varghese N."/>
        </authorList>
    </citation>
    <scope>NUCLEOTIDE SEQUENCE [LARGE SCALE GENOMIC DNA]</scope>
    <source>
        <strain evidence="3">DSM 24868</strain>
    </source>
</reference>
<dbReference type="InterPro" id="IPR023210">
    <property type="entry name" value="NADP_OxRdtase_dom"/>
</dbReference>
<organism evidence="2 3">
    <name type="scientific">Demequina mangrovi</name>
    <dbReference type="NCBI Taxonomy" id="1043493"/>
    <lineage>
        <taxon>Bacteria</taxon>
        <taxon>Bacillati</taxon>
        <taxon>Actinomycetota</taxon>
        <taxon>Actinomycetes</taxon>
        <taxon>Micrococcales</taxon>
        <taxon>Demequinaceae</taxon>
        <taxon>Demequina</taxon>
    </lineage>
</organism>
<gene>
    <name evidence="2" type="ORF">SAMN05421637_2635</name>
</gene>
<dbReference type="PROSITE" id="PS00062">
    <property type="entry name" value="ALDOKETO_REDUCTASE_2"/>
    <property type="match status" value="1"/>
</dbReference>
<dbReference type="SUPFAM" id="SSF51430">
    <property type="entry name" value="NAD(P)-linked oxidoreductase"/>
    <property type="match status" value="1"/>
</dbReference>
<dbReference type="CDD" id="cd19081">
    <property type="entry name" value="AKR_AKR9C1"/>
    <property type="match status" value="1"/>
</dbReference>
<evidence type="ECO:0000259" key="1">
    <source>
        <dbReference type="Pfam" id="PF00248"/>
    </source>
</evidence>
<dbReference type="EMBL" id="FNZI01000008">
    <property type="protein sequence ID" value="SEJ67591.1"/>
    <property type="molecule type" value="Genomic_DNA"/>
</dbReference>
<dbReference type="InterPro" id="IPR018170">
    <property type="entry name" value="Aldo/ket_reductase_CS"/>
</dbReference>
<dbReference type="RefSeq" id="WP_042215243.1">
    <property type="nucleotide sequence ID" value="NZ_BBLU01000009.1"/>
</dbReference>
<name>A0A1H7APK3_9MICO</name>
<dbReference type="GO" id="GO:0016491">
    <property type="term" value="F:oxidoreductase activity"/>
    <property type="evidence" value="ECO:0007669"/>
    <property type="project" value="InterPro"/>
</dbReference>
<dbReference type="Gene3D" id="3.20.20.100">
    <property type="entry name" value="NADP-dependent oxidoreductase domain"/>
    <property type="match status" value="1"/>
</dbReference>
<evidence type="ECO:0000313" key="3">
    <source>
        <dbReference type="Proteomes" id="UP000183315"/>
    </source>
</evidence>
<dbReference type="PRINTS" id="PR00069">
    <property type="entry name" value="ALDKETRDTASE"/>
</dbReference>
<evidence type="ECO:0000313" key="2">
    <source>
        <dbReference type="EMBL" id="SEJ67591.1"/>
    </source>
</evidence>
<keyword evidence="3" id="KW-1185">Reference proteome</keyword>
<dbReference type="InterPro" id="IPR050523">
    <property type="entry name" value="AKR_Detox_Biosynth"/>
</dbReference>
<dbReference type="AlphaFoldDB" id="A0A1H7APK3"/>
<sequence>MTANLASATLGTLDLSRAPLALGGNVFGWTADRSSSYAVLDAFVAGGGTMIDTADVYSAWAPGHSGGESETVIGEWLASRGRRDEVIVATKVSEHPEHKGLAASTVRSAAEASLRRLQTDRIDLYYAHFDDASTPLEETAAAFSALVDEGLVREIGISNYTAARIDEWMGVAERDGLHRPVALQPHYNLMERGFEGDLRAAAVRHGLGVLPYWALAKGFLTGKYRDGAEVDSPRAAQAGEYLDDRGRRVLAVLDAVAADHGAPVAAVAVAWLRVQETVAAPIASARTLEQLEPLLTAMTLELSDFELAALTAASA</sequence>
<dbReference type="OrthoDB" id="9768793at2"/>
<dbReference type="Proteomes" id="UP000183315">
    <property type="component" value="Unassembled WGS sequence"/>
</dbReference>
<proteinExistence type="predicted"/>
<protein>
    <submittedName>
        <fullName evidence="2">Predicted oxidoreductase</fullName>
    </submittedName>
</protein>
<dbReference type="eggNOG" id="COG0667">
    <property type="taxonomic scope" value="Bacteria"/>
</dbReference>
<dbReference type="InterPro" id="IPR020471">
    <property type="entry name" value="AKR"/>
</dbReference>
<dbReference type="Pfam" id="PF00248">
    <property type="entry name" value="Aldo_ket_red"/>
    <property type="match status" value="1"/>
</dbReference>
<dbReference type="GO" id="GO:0005829">
    <property type="term" value="C:cytosol"/>
    <property type="evidence" value="ECO:0007669"/>
    <property type="project" value="TreeGrafter"/>
</dbReference>
<dbReference type="PANTHER" id="PTHR43364">
    <property type="entry name" value="NADH-SPECIFIC METHYLGLYOXAL REDUCTASE-RELATED"/>
    <property type="match status" value="1"/>
</dbReference>
<dbReference type="PANTHER" id="PTHR43364:SF6">
    <property type="entry name" value="OXIDOREDUCTASE-RELATED"/>
    <property type="match status" value="1"/>
</dbReference>
<feature type="domain" description="NADP-dependent oxidoreductase" evidence="1">
    <location>
        <begin position="19"/>
        <end position="313"/>
    </location>
</feature>
<dbReference type="STRING" id="1043493.SAMN05421637_2635"/>
<dbReference type="InterPro" id="IPR036812">
    <property type="entry name" value="NAD(P)_OxRdtase_dom_sf"/>
</dbReference>
<accession>A0A1H7APK3</accession>